<evidence type="ECO:0000256" key="1">
    <source>
        <dbReference type="SAM" id="MobiDB-lite"/>
    </source>
</evidence>
<dbReference type="RefSeq" id="WP_131000975.1">
    <property type="nucleotide sequence ID" value="NZ_JBHSZR010000002.1"/>
</dbReference>
<comment type="caution">
    <text evidence="2">The sequence shown here is derived from an EMBL/GenBank/DDBJ whole genome shotgun (WGS) entry which is preliminary data.</text>
</comment>
<gene>
    <name evidence="2" type="ORF">EYR15_00705</name>
</gene>
<feature type="region of interest" description="Disordered" evidence="1">
    <location>
        <begin position="15"/>
        <end position="69"/>
    </location>
</feature>
<evidence type="ECO:0000313" key="3">
    <source>
        <dbReference type="Proteomes" id="UP000291613"/>
    </source>
</evidence>
<proteinExistence type="predicted"/>
<keyword evidence="3" id="KW-1185">Reference proteome</keyword>
<feature type="compositionally biased region" description="Basic and acidic residues" evidence="1">
    <location>
        <begin position="30"/>
        <end position="50"/>
    </location>
</feature>
<dbReference type="AlphaFoldDB" id="A0A4Q9GKB2"/>
<sequence length="69" mass="7282">MSKAKILKPFLRNAADGMVHPGDPDLDVTDAEHDELAVLGHVEPRKRDAKVAPAADNKMKPAPASKAGA</sequence>
<reference evidence="2 3" key="1">
    <citation type="submission" date="2019-02" db="EMBL/GenBank/DDBJ databases">
        <title>Hansschlegelia quercus sp. nov., a novel methylotrophic bacterium from buds of oak (Quercus robur L.).</title>
        <authorList>
            <person name="Agafonova N.V."/>
            <person name="Kaparullina E.N."/>
            <person name="Grouzdev D.S."/>
            <person name="Doronina N.V."/>
        </authorList>
    </citation>
    <scope>NUCLEOTIDE SEQUENCE [LARGE SCALE GENOMIC DNA]</scope>
    <source>
        <strain evidence="2 3">Dub</strain>
    </source>
</reference>
<name>A0A4Q9GKB2_9HYPH</name>
<dbReference type="EMBL" id="SIUB01000001">
    <property type="protein sequence ID" value="TBN54723.1"/>
    <property type="molecule type" value="Genomic_DNA"/>
</dbReference>
<protein>
    <submittedName>
        <fullName evidence="2">Uncharacterized protein</fullName>
    </submittedName>
</protein>
<evidence type="ECO:0000313" key="2">
    <source>
        <dbReference type="EMBL" id="TBN54723.1"/>
    </source>
</evidence>
<accession>A0A4Q9GKB2</accession>
<dbReference type="Proteomes" id="UP000291613">
    <property type="component" value="Unassembled WGS sequence"/>
</dbReference>
<organism evidence="2 3">
    <name type="scientific">Hansschlegelia quercus</name>
    <dbReference type="NCBI Taxonomy" id="2528245"/>
    <lineage>
        <taxon>Bacteria</taxon>
        <taxon>Pseudomonadati</taxon>
        <taxon>Pseudomonadota</taxon>
        <taxon>Alphaproteobacteria</taxon>
        <taxon>Hyphomicrobiales</taxon>
        <taxon>Methylopilaceae</taxon>
        <taxon>Hansschlegelia</taxon>
    </lineage>
</organism>